<dbReference type="AlphaFoldDB" id="A0A0F9D5P9"/>
<reference evidence="2" key="1">
    <citation type="journal article" date="2015" name="Nature">
        <title>Complex archaea that bridge the gap between prokaryotes and eukaryotes.</title>
        <authorList>
            <person name="Spang A."/>
            <person name="Saw J.H."/>
            <person name="Jorgensen S.L."/>
            <person name="Zaremba-Niedzwiedzka K."/>
            <person name="Martijn J."/>
            <person name="Lind A.E."/>
            <person name="van Eijk R."/>
            <person name="Schleper C."/>
            <person name="Guy L."/>
            <person name="Ettema T.J."/>
        </authorList>
    </citation>
    <scope>NUCLEOTIDE SEQUENCE</scope>
</reference>
<name>A0A0F9D5P9_9ZZZZ</name>
<comment type="caution">
    <text evidence="2">The sequence shown here is derived from an EMBL/GenBank/DDBJ whole genome shotgun (WGS) entry which is preliminary data.</text>
</comment>
<feature type="transmembrane region" description="Helical" evidence="1">
    <location>
        <begin position="44"/>
        <end position="65"/>
    </location>
</feature>
<keyword evidence="1" id="KW-0472">Membrane</keyword>
<organism evidence="2">
    <name type="scientific">marine sediment metagenome</name>
    <dbReference type="NCBI Taxonomy" id="412755"/>
    <lineage>
        <taxon>unclassified sequences</taxon>
        <taxon>metagenomes</taxon>
        <taxon>ecological metagenomes</taxon>
    </lineage>
</organism>
<protein>
    <submittedName>
        <fullName evidence="2">Uncharacterized protein</fullName>
    </submittedName>
</protein>
<evidence type="ECO:0000256" key="1">
    <source>
        <dbReference type="SAM" id="Phobius"/>
    </source>
</evidence>
<keyword evidence="1" id="KW-0812">Transmembrane</keyword>
<dbReference type="EMBL" id="LAZR01043308">
    <property type="protein sequence ID" value="KKL07398.1"/>
    <property type="molecule type" value="Genomic_DNA"/>
</dbReference>
<evidence type="ECO:0000313" key="2">
    <source>
        <dbReference type="EMBL" id="KKL07398.1"/>
    </source>
</evidence>
<sequence length="193" mass="21105">MPSKTRRPSPLAGTLRAYITIEVHDANGRLVRRRRRRARSFVRNFLRSYFGFVSPLLTVGLWAILDTTGASRSRGTGSDQQANISGVKPWIRIGSGTTAPTVTDSELETPIVTAQLTTTVTDLSSGDDVSYSFLMMWTNAGATVTINETTFQVRVTWANVTRTLIISRDLISPGVDIANGEIASVTYTFTTTV</sequence>
<proteinExistence type="predicted"/>
<accession>A0A0F9D5P9</accession>
<keyword evidence="1" id="KW-1133">Transmembrane helix</keyword>
<gene>
    <name evidence="2" type="ORF">LCGC14_2586390</name>
</gene>